<dbReference type="InterPro" id="IPR004607">
    <property type="entry name" value="GART"/>
</dbReference>
<dbReference type="GO" id="GO:0004644">
    <property type="term" value="F:phosphoribosylglycinamide formyltransferase activity"/>
    <property type="evidence" value="ECO:0007669"/>
    <property type="project" value="UniProtKB-UniRule"/>
</dbReference>
<feature type="domain" description="Formyl transferase N-terminal" evidence="5">
    <location>
        <begin position="5"/>
        <end position="189"/>
    </location>
</feature>
<dbReference type="GO" id="GO:0005737">
    <property type="term" value="C:cytoplasm"/>
    <property type="evidence" value="ECO:0007669"/>
    <property type="project" value="TreeGrafter"/>
</dbReference>
<dbReference type="InterPro" id="IPR036477">
    <property type="entry name" value="Formyl_transf_N_sf"/>
</dbReference>
<dbReference type="RefSeq" id="WP_010077288.1">
    <property type="nucleotide sequence ID" value="NC_014393.1"/>
</dbReference>
<evidence type="ECO:0000256" key="2">
    <source>
        <dbReference type="ARBA" id="ARBA00022679"/>
    </source>
</evidence>
<dbReference type="PANTHER" id="PTHR43369">
    <property type="entry name" value="PHOSPHORIBOSYLGLYCINAMIDE FORMYLTRANSFERASE"/>
    <property type="match status" value="1"/>
</dbReference>
<sequence length="199" mass="22332">MKHLRIGFFSSHGGSNMQAIINACKEGYLNGEPCVVISNNPDSIALTRAINEGIPHFYRSQKTHPDFDDLDEEILKILKEHSVNIIVLAGYMKKIGPKVLKDYKGKILNIHPALLPKYGGKGMYEKNVHEAVITNKEKITGVTVHIIDEEYDKGPIINQCEVPVFENDTIDILANRVLKKEHETFVETLKAISEGKIII</sequence>
<accession>D9SKK3</accession>
<dbReference type="KEGG" id="ccb:Clocel_1755"/>
<name>D9SKK3_CLOC7</name>
<dbReference type="Pfam" id="PF00551">
    <property type="entry name" value="Formyl_trans_N"/>
    <property type="match status" value="1"/>
</dbReference>
<dbReference type="HAMAP" id="MF_01930">
    <property type="entry name" value="PurN"/>
    <property type="match status" value="1"/>
</dbReference>
<keyword evidence="2 4" id="KW-0808">Transferase</keyword>
<feature type="active site" description="Proton donor" evidence="4">
    <location>
        <position position="111"/>
    </location>
</feature>
<evidence type="ECO:0000313" key="7">
    <source>
        <dbReference type="Proteomes" id="UP000002730"/>
    </source>
</evidence>
<evidence type="ECO:0000256" key="4">
    <source>
        <dbReference type="HAMAP-Rule" id="MF_01930"/>
    </source>
</evidence>
<organism evidence="6 7">
    <name type="scientific">Clostridium cellulovorans (strain ATCC 35296 / DSM 3052 / OCM 3 / 743B)</name>
    <dbReference type="NCBI Taxonomy" id="573061"/>
    <lineage>
        <taxon>Bacteria</taxon>
        <taxon>Bacillati</taxon>
        <taxon>Bacillota</taxon>
        <taxon>Clostridia</taxon>
        <taxon>Eubacteriales</taxon>
        <taxon>Clostridiaceae</taxon>
        <taxon>Clostridium</taxon>
    </lineage>
</organism>
<protein>
    <recommendedName>
        <fullName evidence="4">Phosphoribosylglycinamide formyltransferase</fullName>
        <ecNumber evidence="4">2.1.2.2</ecNumber>
    </recommendedName>
    <alternativeName>
        <fullName evidence="4">5'-phosphoribosylglycinamide transformylase</fullName>
    </alternativeName>
    <alternativeName>
        <fullName evidence="4">GAR transformylase</fullName>
        <shortName evidence="4">GART</shortName>
    </alternativeName>
</protein>
<comment type="function">
    <text evidence="4">Catalyzes the transfer of a formyl group from 10-formyltetrahydrofolate to 5-phospho-ribosyl-glycinamide (GAR), producing 5-phospho-ribosyl-N-formylglycinamide (FGAR) and tetrahydrofolate.</text>
</comment>
<feature type="binding site" evidence="4">
    <location>
        <begin position="14"/>
        <end position="16"/>
    </location>
    <ligand>
        <name>N(1)-(5-phospho-beta-D-ribosyl)glycinamide</name>
        <dbReference type="ChEBI" id="CHEBI:143788"/>
    </ligand>
</feature>
<dbReference type="AlphaFoldDB" id="D9SKK3"/>
<feature type="binding site" evidence="4">
    <location>
        <position position="109"/>
    </location>
    <ligand>
        <name>(6R)-10-formyltetrahydrofolate</name>
        <dbReference type="ChEBI" id="CHEBI:195366"/>
    </ligand>
</feature>
<dbReference type="NCBIfam" id="TIGR00639">
    <property type="entry name" value="PurN"/>
    <property type="match status" value="1"/>
</dbReference>
<dbReference type="GO" id="GO:0006189">
    <property type="term" value="P:'de novo' IMP biosynthetic process"/>
    <property type="evidence" value="ECO:0007669"/>
    <property type="project" value="UniProtKB-UniRule"/>
</dbReference>
<dbReference type="HOGENOM" id="CLU_038395_1_3_9"/>
<dbReference type="OrthoDB" id="9806170at2"/>
<dbReference type="SUPFAM" id="SSF53328">
    <property type="entry name" value="Formyltransferase"/>
    <property type="match status" value="1"/>
</dbReference>
<evidence type="ECO:0000256" key="1">
    <source>
        <dbReference type="ARBA" id="ARBA00005054"/>
    </source>
</evidence>
<comment type="similarity">
    <text evidence="4">Belongs to the GART family.</text>
</comment>
<gene>
    <name evidence="4" type="primary">purN</name>
    <name evidence="6" type="ordered locus">Clocel_1755</name>
</gene>
<reference evidence="6 7" key="1">
    <citation type="submission" date="2010-08" db="EMBL/GenBank/DDBJ databases">
        <title>Complete sequence of Clostridium cellulovorans 743B.</title>
        <authorList>
            <consortium name="US DOE Joint Genome Institute"/>
            <person name="Lucas S."/>
            <person name="Copeland A."/>
            <person name="Lapidus A."/>
            <person name="Cheng J.-F."/>
            <person name="Bruce D."/>
            <person name="Goodwin L."/>
            <person name="Pitluck S."/>
            <person name="Chertkov O."/>
            <person name="Detter J.C."/>
            <person name="Han C."/>
            <person name="Tapia R."/>
            <person name="Land M."/>
            <person name="Hauser L."/>
            <person name="Chang Y.-J."/>
            <person name="Jeffries C."/>
            <person name="Kyrpides N."/>
            <person name="Ivanova N."/>
            <person name="Mikhailova N."/>
            <person name="Hemme C.L."/>
            <person name="Woyke T."/>
        </authorList>
    </citation>
    <scope>NUCLEOTIDE SEQUENCE [LARGE SCALE GENOMIC DNA]</scope>
    <source>
        <strain evidence="7">ATCC 35296 / DSM 3052 / OCM 3 / 743B</strain>
    </source>
</reference>
<dbReference type="UniPathway" id="UPA00074">
    <property type="reaction ID" value="UER00126"/>
</dbReference>
<feature type="site" description="Raises pKa of active site His" evidence="4">
    <location>
        <position position="152"/>
    </location>
</feature>
<keyword evidence="7" id="KW-1185">Reference proteome</keyword>
<dbReference type="Proteomes" id="UP000002730">
    <property type="component" value="Chromosome"/>
</dbReference>
<dbReference type="CDD" id="cd08645">
    <property type="entry name" value="FMT_core_GART"/>
    <property type="match status" value="1"/>
</dbReference>
<evidence type="ECO:0000259" key="5">
    <source>
        <dbReference type="Pfam" id="PF00551"/>
    </source>
</evidence>
<comment type="catalytic activity">
    <reaction evidence="4">
        <text>N(1)-(5-phospho-beta-D-ribosyl)glycinamide + (6R)-10-formyltetrahydrofolate = N(2)-formyl-N(1)-(5-phospho-beta-D-ribosyl)glycinamide + (6S)-5,6,7,8-tetrahydrofolate + H(+)</text>
        <dbReference type="Rhea" id="RHEA:15053"/>
        <dbReference type="ChEBI" id="CHEBI:15378"/>
        <dbReference type="ChEBI" id="CHEBI:57453"/>
        <dbReference type="ChEBI" id="CHEBI:143788"/>
        <dbReference type="ChEBI" id="CHEBI:147286"/>
        <dbReference type="ChEBI" id="CHEBI:195366"/>
        <dbReference type="EC" id="2.1.2.2"/>
    </reaction>
</comment>
<dbReference type="STRING" id="573061.Clocel_1755"/>
<keyword evidence="3 4" id="KW-0658">Purine biosynthesis</keyword>
<dbReference type="InterPro" id="IPR002376">
    <property type="entry name" value="Formyl_transf_N"/>
</dbReference>
<dbReference type="EC" id="2.1.2.2" evidence="4"/>
<dbReference type="Gene3D" id="3.40.50.170">
    <property type="entry name" value="Formyl transferase, N-terminal domain"/>
    <property type="match status" value="1"/>
</dbReference>
<proteinExistence type="inferred from homology"/>
<dbReference type="EMBL" id="CP002160">
    <property type="protein sequence ID" value="ADL51499.1"/>
    <property type="molecule type" value="Genomic_DNA"/>
</dbReference>
<dbReference type="eggNOG" id="COG0299">
    <property type="taxonomic scope" value="Bacteria"/>
</dbReference>
<comment type="pathway">
    <text evidence="1 4">Purine metabolism; IMP biosynthesis via de novo pathway; N(2)-formyl-N(1)-(5-phospho-D-ribosyl)glycinamide from N(1)-(5-phospho-D-ribosyl)glycinamide (10-formyl THF route): step 1/1.</text>
</comment>
<comment type="caution">
    <text evidence="4">Lacks conserved residue(s) required for the propagation of feature annotation.</text>
</comment>
<evidence type="ECO:0000256" key="3">
    <source>
        <dbReference type="ARBA" id="ARBA00022755"/>
    </source>
</evidence>
<evidence type="ECO:0000313" key="6">
    <source>
        <dbReference type="EMBL" id="ADL51499.1"/>
    </source>
</evidence>
<dbReference type="PANTHER" id="PTHR43369:SF2">
    <property type="entry name" value="PHOSPHORIBOSYLGLYCINAMIDE FORMYLTRANSFERASE"/>
    <property type="match status" value="1"/>
</dbReference>